<evidence type="ECO:0000313" key="2">
    <source>
        <dbReference type="EMBL" id="CAB5054078.1"/>
    </source>
</evidence>
<gene>
    <name evidence="1" type="ORF">UFOPK2978_00379</name>
    <name evidence="2" type="ORF">UFOPK4307_00270</name>
</gene>
<sequence length="380" mass="41647">MRTLKRGTSLFSTTTPGEYFLGTSTRAIRIYTTEQKLIAEQLAQGLSEDAVAQLTGVSPIAIHNLITELAHQSLLDTSQGSITLSNRFISKLEGRADKNSKPERDAAFIQLQARIAPELNYCTWSRGATDGGVAILSERQNYLIEISGGNRVATLLYSLLLTSGFTQVRFTATARGRHSSIGDLDIGVDGINSSHFGFSFTNNREELRRDYTLFPLDKSANYLDEASTPDLAIHCGDIDPEKLALWMSYSQPFLHIPHPHGGRAEIGPLVIPGKTPCLRCAELSERDQSGVISHRSLRSDEIYEYPQIAAHAVASLAAAQVVAYCDALTTVQSKSLAKEETRLEVTHQDLFGKITLIDYQLLAQPQVVAIARHPLCGCAF</sequence>
<protein>
    <submittedName>
        <fullName evidence="1">Unannotated protein</fullName>
    </submittedName>
</protein>
<dbReference type="EMBL" id="CAFBQO010000022">
    <property type="protein sequence ID" value="CAB5054078.1"/>
    <property type="molecule type" value="Genomic_DNA"/>
</dbReference>
<proteinExistence type="predicted"/>
<evidence type="ECO:0000313" key="1">
    <source>
        <dbReference type="EMBL" id="CAB4788420.1"/>
    </source>
</evidence>
<dbReference type="AlphaFoldDB" id="A0A6J6WU91"/>
<dbReference type="EMBL" id="CAFAAF010000038">
    <property type="protein sequence ID" value="CAB4788420.1"/>
    <property type="molecule type" value="Genomic_DNA"/>
</dbReference>
<dbReference type="Gene3D" id="3.40.50.720">
    <property type="entry name" value="NAD(P)-binding Rossmann-like Domain"/>
    <property type="match status" value="1"/>
</dbReference>
<name>A0A6J6WU91_9ZZZZ</name>
<accession>A0A6J6WU91</accession>
<reference evidence="1" key="1">
    <citation type="submission" date="2020-05" db="EMBL/GenBank/DDBJ databases">
        <authorList>
            <person name="Chiriac C."/>
            <person name="Salcher M."/>
            <person name="Ghai R."/>
            <person name="Kavagutti S V."/>
        </authorList>
    </citation>
    <scope>NUCLEOTIDE SEQUENCE</scope>
</reference>
<organism evidence="1">
    <name type="scientific">freshwater metagenome</name>
    <dbReference type="NCBI Taxonomy" id="449393"/>
    <lineage>
        <taxon>unclassified sequences</taxon>
        <taxon>metagenomes</taxon>
        <taxon>ecological metagenomes</taxon>
    </lineage>
</organism>